<feature type="transmembrane region" description="Helical" evidence="1">
    <location>
        <begin position="350"/>
        <end position="375"/>
    </location>
</feature>
<feature type="transmembrane region" description="Helical" evidence="1">
    <location>
        <begin position="306"/>
        <end position="326"/>
    </location>
</feature>
<name>I4EJ68_9BACT</name>
<reference evidence="3 4" key="1">
    <citation type="journal article" date="2012" name="ISME J.">
        <title>Nitrification expanded: discovery, physiology and genomics of a nitrite-oxidizing bacterium from the phylum Chloroflexi.</title>
        <authorList>
            <person name="Sorokin D.Y."/>
            <person name="Lucker S."/>
            <person name="Vejmelkova D."/>
            <person name="Kostrikina N.A."/>
            <person name="Kleerebezem R."/>
            <person name="Rijpstra W.I."/>
            <person name="Damste J.S."/>
            <person name="Le Paslier D."/>
            <person name="Muyzer G."/>
            <person name="Wagner M."/>
            <person name="van Loosdrecht M.C."/>
            <person name="Daims H."/>
        </authorList>
    </citation>
    <scope>NUCLEOTIDE SEQUENCE [LARGE SCALE GENOMIC DNA]</scope>
    <source>
        <strain evidence="4">none</strain>
    </source>
</reference>
<dbReference type="OrthoDB" id="160589at2"/>
<feature type="transmembrane region" description="Helical" evidence="1">
    <location>
        <begin position="138"/>
        <end position="157"/>
    </location>
</feature>
<gene>
    <name evidence="3" type="ORF">NITHO_3850005</name>
</gene>
<feature type="transmembrane region" description="Helical" evidence="1">
    <location>
        <begin position="436"/>
        <end position="461"/>
    </location>
</feature>
<dbReference type="Proteomes" id="UP000004221">
    <property type="component" value="Unassembled WGS sequence"/>
</dbReference>
<sequence>MHAVRRLYVYFISAVSLTMLAIGTARLLAMALDQIWIGLGGATVVQGDPIAIRRQASLFIALVVVALPIWLFHWWRAERAFVRPGGDPERRSTIRAFYLTAGLLVPFFVWLGSSVDLIQRTVNAILGVPSPVAAGNRIPFALAIILVAGTIWIYHARVRIRDMRGGGLEQAAVWLPQLYLYVAAFAGAMLLLFGTAGLIRLIVDALLGTGVIVASANWWIDPLTTGIALVVVGLLAWGIHWSYSLHLLRAGDWRAESEQRSALRRVYLYAIVLVGVFVTFQAASSSLETLFRAVLGVPEVSQTGLFARRLVEPLLAAIPFSLFWWYHWRRIAREARQYDEVPLRRSMHRLYTYGVALVGLAFASVGLAYVLGIVIDLVLGGTRTVSVTEELWRGRVSQFAALAVVGAAAWLLHWYAAQRQLAADPSIERETLTRRVYLYLIAAASLVALTGSLAVVVYRVLLVVLGVVELGTLISTISAALGVVIVAGILLAYHGLILRQEVTPLPPGPGSRERIPA</sequence>
<dbReference type="Pfam" id="PF18920">
    <property type="entry name" value="DUF5671"/>
    <property type="match status" value="3"/>
</dbReference>
<evidence type="ECO:0000256" key="1">
    <source>
        <dbReference type="SAM" id="Phobius"/>
    </source>
</evidence>
<feature type="transmembrane region" description="Helical" evidence="1">
    <location>
        <begin position="7"/>
        <end position="29"/>
    </location>
</feature>
<feature type="transmembrane region" description="Helical" evidence="1">
    <location>
        <begin position="395"/>
        <end position="415"/>
    </location>
</feature>
<feature type="transmembrane region" description="Helical" evidence="1">
    <location>
        <begin position="96"/>
        <end position="118"/>
    </location>
</feature>
<evidence type="ECO:0000259" key="2">
    <source>
        <dbReference type="Pfam" id="PF18920"/>
    </source>
</evidence>
<feature type="transmembrane region" description="Helical" evidence="1">
    <location>
        <begin position="56"/>
        <end position="75"/>
    </location>
</feature>
<feature type="transmembrane region" description="Helical" evidence="1">
    <location>
        <begin position="473"/>
        <end position="493"/>
    </location>
</feature>
<dbReference type="InterPro" id="IPR043728">
    <property type="entry name" value="DUF5671"/>
</dbReference>
<feature type="transmembrane region" description="Helical" evidence="1">
    <location>
        <begin position="266"/>
        <end position="286"/>
    </location>
</feature>
<evidence type="ECO:0000313" key="4">
    <source>
        <dbReference type="Proteomes" id="UP000004221"/>
    </source>
</evidence>
<dbReference type="AlphaFoldDB" id="I4EJ68"/>
<evidence type="ECO:0000313" key="3">
    <source>
        <dbReference type="EMBL" id="CCF84730.1"/>
    </source>
</evidence>
<dbReference type="EMBL" id="CAGS01000318">
    <property type="protein sequence ID" value="CCF84730.1"/>
    <property type="molecule type" value="Genomic_DNA"/>
</dbReference>
<feature type="domain" description="DUF5671" evidence="2">
    <location>
        <begin position="178"/>
        <end position="320"/>
    </location>
</feature>
<accession>I4EJ68</accession>
<feature type="transmembrane region" description="Helical" evidence="1">
    <location>
        <begin position="178"/>
        <end position="203"/>
    </location>
</feature>
<protein>
    <recommendedName>
        <fullName evidence="2">DUF5671 domain-containing protein</fullName>
    </recommendedName>
</protein>
<feature type="domain" description="DUF5671" evidence="2">
    <location>
        <begin position="349"/>
        <end position="488"/>
    </location>
</feature>
<keyword evidence="4" id="KW-1185">Reference proteome</keyword>
<keyword evidence="1" id="KW-0472">Membrane</keyword>
<proteinExistence type="predicted"/>
<feature type="transmembrane region" description="Helical" evidence="1">
    <location>
        <begin position="223"/>
        <end position="245"/>
    </location>
</feature>
<feature type="domain" description="DUF5671" evidence="2">
    <location>
        <begin position="6"/>
        <end position="149"/>
    </location>
</feature>
<comment type="caution">
    <text evidence="3">The sequence shown here is derived from an EMBL/GenBank/DDBJ whole genome shotgun (WGS) entry which is preliminary data.</text>
</comment>
<keyword evidence="1" id="KW-1133">Transmembrane helix</keyword>
<keyword evidence="1" id="KW-0812">Transmembrane</keyword>
<organism evidence="3 4">
    <name type="scientific">Nitrolancea hollandica Lb</name>
    <dbReference type="NCBI Taxonomy" id="1129897"/>
    <lineage>
        <taxon>Bacteria</taxon>
        <taxon>Pseudomonadati</taxon>
        <taxon>Thermomicrobiota</taxon>
        <taxon>Thermomicrobia</taxon>
        <taxon>Sphaerobacterales</taxon>
        <taxon>Sphaerobacterineae</taxon>
        <taxon>Sphaerobacteraceae</taxon>
        <taxon>Nitrolancea</taxon>
    </lineage>
</organism>
<dbReference type="RefSeq" id="WP_008479112.1">
    <property type="nucleotide sequence ID" value="NZ_CAGS01000318.1"/>
</dbReference>